<feature type="signal peptide" evidence="1">
    <location>
        <begin position="1"/>
        <end position="20"/>
    </location>
</feature>
<sequence>MKRIAAVIITGFIMFAQSFGQTSSAPVNPDISVSVRFYNKTMYYPGSAVDNPVYVHVTVKNTGSETLRFKLADDRTFSVDFNVFTAKNAKLAQTDTLIRKRTTLQTVYFREISLECGEEYAFTENLKDYVVVSDPSVYYAEVVFYPELYKSRAISAVTSNRLTLEVRPSPSAAASSAIPVAPVTAQLLQPEAISPDKVVEQTIIARQRSLWDQFFLYMDVEQMLLRDAVRSRKYRAASAADRSRMLDNYKTDLMQARMDMNIVSIPEKYTIDKTVYSQTEGTVTTTQWFKYDTYREKKRYVYYVRQRDGIWQIYDYTVENLGTE</sequence>
<keyword evidence="3" id="KW-1185">Reference proteome</keyword>
<evidence type="ECO:0000313" key="3">
    <source>
        <dbReference type="Proteomes" id="UP000006546"/>
    </source>
</evidence>
<dbReference type="OrthoDB" id="350959at2"/>
<reference evidence="3" key="1">
    <citation type="submission" date="2011-04" db="EMBL/GenBank/DDBJ databases">
        <title>The complete genome of Treponema brennaborense DSM 12168.</title>
        <authorList>
            <person name="Lucas S."/>
            <person name="Han J."/>
            <person name="Lapidus A."/>
            <person name="Bruce D."/>
            <person name="Goodwin L."/>
            <person name="Pitluck S."/>
            <person name="Peters L."/>
            <person name="Kyrpides N."/>
            <person name="Mavromatis K."/>
            <person name="Ivanova N."/>
            <person name="Mikhailova N."/>
            <person name="Pagani I."/>
            <person name="Teshima H."/>
            <person name="Detter J.C."/>
            <person name="Tapia R."/>
            <person name="Han C."/>
            <person name="Land M."/>
            <person name="Hauser L."/>
            <person name="Markowitz V."/>
            <person name="Cheng J.-F."/>
            <person name="Hugenholtz P."/>
            <person name="Woyke T."/>
            <person name="Wu D."/>
            <person name="Gronow S."/>
            <person name="Wellnitz S."/>
            <person name="Brambilla E."/>
            <person name="Klenk H.-P."/>
            <person name="Eisen J.A."/>
        </authorList>
    </citation>
    <scope>NUCLEOTIDE SEQUENCE [LARGE SCALE GENOMIC DNA]</scope>
    <source>
        <strain evidence="3">DSM 12168 / CIP 105900 / DD5/3</strain>
    </source>
</reference>
<dbReference type="HOGENOM" id="CLU_894126_0_0_12"/>
<accession>F4LMM9</accession>
<evidence type="ECO:0000313" key="2">
    <source>
        <dbReference type="EMBL" id="AEE16776.1"/>
    </source>
</evidence>
<organism evidence="2 3">
    <name type="scientific">Treponema brennaborense (strain DSM 12168 / CIP 105900 / DD5/3)</name>
    <dbReference type="NCBI Taxonomy" id="906968"/>
    <lineage>
        <taxon>Bacteria</taxon>
        <taxon>Pseudomonadati</taxon>
        <taxon>Spirochaetota</taxon>
        <taxon>Spirochaetia</taxon>
        <taxon>Spirochaetales</taxon>
        <taxon>Treponemataceae</taxon>
        <taxon>Treponema</taxon>
    </lineage>
</organism>
<protein>
    <recommendedName>
        <fullName evidence="4">DUF4878 domain-containing protein</fullName>
    </recommendedName>
</protein>
<feature type="chain" id="PRO_5003317828" description="DUF4878 domain-containing protein" evidence="1">
    <location>
        <begin position="21"/>
        <end position="324"/>
    </location>
</feature>
<name>F4LMM9_TREBD</name>
<dbReference type="KEGG" id="tbe:Trebr_1352"/>
<dbReference type="AlphaFoldDB" id="F4LMM9"/>
<evidence type="ECO:0008006" key="4">
    <source>
        <dbReference type="Google" id="ProtNLM"/>
    </source>
</evidence>
<keyword evidence="1" id="KW-0732">Signal</keyword>
<proteinExistence type="predicted"/>
<dbReference type="Proteomes" id="UP000006546">
    <property type="component" value="Chromosome"/>
</dbReference>
<dbReference type="RefSeq" id="WP_013758481.1">
    <property type="nucleotide sequence ID" value="NC_015500.1"/>
</dbReference>
<gene>
    <name evidence="2" type="ordered locus">Trebr_1352</name>
</gene>
<evidence type="ECO:0000256" key="1">
    <source>
        <dbReference type="SAM" id="SignalP"/>
    </source>
</evidence>
<dbReference type="EMBL" id="CP002696">
    <property type="protein sequence ID" value="AEE16776.1"/>
    <property type="molecule type" value="Genomic_DNA"/>
</dbReference>
<dbReference type="STRING" id="906968.Trebr_1352"/>
<dbReference type="eggNOG" id="ENOG50340W9">
    <property type="taxonomic scope" value="Bacteria"/>
</dbReference>